<evidence type="ECO:0000256" key="1">
    <source>
        <dbReference type="SAM" id="Phobius"/>
    </source>
</evidence>
<dbReference type="Gene3D" id="2.60.120.1440">
    <property type="match status" value="1"/>
</dbReference>
<keyword evidence="1" id="KW-0812">Transmembrane</keyword>
<feature type="domain" description="FecR protein" evidence="2">
    <location>
        <begin position="136"/>
        <end position="221"/>
    </location>
</feature>
<feature type="domain" description="Protein FecR C-terminal" evidence="3">
    <location>
        <begin position="281"/>
        <end position="349"/>
    </location>
</feature>
<dbReference type="InterPro" id="IPR032508">
    <property type="entry name" value="FecR_C"/>
</dbReference>
<feature type="transmembrane region" description="Helical" evidence="1">
    <location>
        <begin position="86"/>
        <end position="106"/>
    </location>
</feature>
<evidence type="ECO:0000259" key="3">
    <source>
        <dbReference type="Pfam" id="PF16344"/>
    </source>
</evidence>
<comment type="caution">
    <text evidence="4">The sequence shown here is derived from an EMBL/GenBank/DDBJ whole genome shotgun (WGS) entry which is preliminary data.</text>
</comment>
<dbReference type="Gene3D" id="3.55.50.30">
    <property type="match status" value="1"/>
</dbReference>
<proteinExistence type="predicted"/>
<gene>
    <name evidence="4" type="ORF">B0I21_11032</name>
</gene>
<dbReference type="RefSeq" id="WP_133641779.1">
    <property type="nucleotide sequence ID" value="NZ_SNZV01000010.1"/>
</dbReference>
<name>A0A4R7CTN6_9SPHI</name>
<dbReference type="PANTHER" id="PTHR30273:SF2">
    <property type="entry name" value="PROTEIN FECR"/>
    <property type="match status" value="1"/>
</dbReference>
<organism evidence="4 5">
    <name type="scientific">Sphingobacterium paludis</name>
    <dbReference type="NCBI Taxonomy" id="1476465"/>
    <lineage>
        <taxon>Bacteria</taxon>
        <taxon>Pseudomonadati</taxon>
        <taxon>Bacteroidota</taxon>
        <taxon>Sphingobacteriia</taxon>
        <taxon>Sphingobacteriales</taxon>
        <taxon>Sphingobacteriaceae</taxon>
        <taxon>Sphingobacterium</taxon>
    </lineage>
</organism>
<reference evidence="4 5" key="1">
    <citation type="submission" date="2019-03" db="EMBL/GenBank/DDBJ databases">
        <title>Genomic Encyclopedia of Type Strains, Phase III (KMG-III): the genomes of soil and plant-associated and newly described type strains.</title>
        <authorList>
            <person name="Whitman W."/>
        </authorList>
    </citation>
    <scope>NUCLEOTIDE SEQUENCE [LARGE SCALE GENOMIC DNA]</scope>
    <source>
        <strain evidence="4 5">CGMCC 1.12801</strain>
    </source>
</reference>
<dbReference type="EMBL" id="SNZV01000010">
    <property type="protein sequence ID" value="TDS09755.1"/>
    <property type="molecule type" value="Genomic_DNA"/>
</dbReference>
<evidence type="ECO:0000313" key="4">
    <source>
        <dbReference type="EMBL" id="TDS09755.1"/>
    </source>
</evidence>
<evidence type="ECO:0000313" key="5">
    <source>
        <dbReference type="Proteomes" id="UP000294752"/>
    </source>
</evidence>
<dbReference type="GO" id="GO:0016989">
    <property type="term" value="F:sigma factor antagonist activity"/>
    <property type="evidence" value="ECO:0007669"/>
    <property type="project" value="TreeGrafter"/>
</dbReference>
<accession>A0A4R7CTN6</accession>
<dbReference type="InterPro" id="IPR006860">
    <property type="entry name" value="FecR"/>
</dbReference>
<keyword evidence="5" id="KW-1185">Reference proteome</keyword>
<dbReference type="AlphaFoldDB" id="A0A4R7CTN6"/>
<evidence type="ECO:0000259" key="2">
    <source>
        <dbReference type="Pfam" id="PF04773"/>
    </source>
</evidence>
<dbReference type="OrthoDB" id="934696at2"/>
<dbReference type="Pfam" id="PF16344">
    <property type="entry name" value="FecR_C"/>
    <property type="match status" value="1"/>
</dbReference>
<dbReference type="Proteomes" id="UP000294752">
    <property type="component" value="Unassembled WGS sequence"/>
</dbReference>
<sequence length="369" mass="41248">MKEQLKKRIADFWDGRLDTVQQKRLLSDLENDDGDLRTQLKHEFQKGDEDKADRLADADAQSILEVLHRKMGLVTALPVKRRLKTYWMIAVVMLAVVGFGLSIMRWRSSAPVAHDINGNFLVAEDTVRLINRNATSRKTQLPDGSTVILSPGSELVFIKSTVKNDRVFHLRGQGQFQVAHDPLHPFVVWANGFTTTAVGTAFAINAHASEKIEVELLSGKIIVKSTARSAMQIADQYLMPGDKLRIDPQVQSLTLNGTSATISGSATHTKVMKVQKHDLPFVFVETPLTEVFADIASRKHVQIVIDSLDLKGLSFTGEFSNTEPTLTMIQIVCQMNNLDYIEQENQIIIKHEEHIDTVSPIEEKSDTPN</sequence>
<dbReference type="InterPro" id="IPR012373">
    <property type="entry name" value="Ferrdict_sens_TM"/>
</dbReference>
<dbReference type="PIRSF" id="PIRSF018266">
    <property type="entry name" value="FecR"/>
    <property type="match status" value="1"/>
</dbReference>
<dbReference type="PANTHER" id="PTHR30273">
    <property type="entry name" value="PERIPLASMIC SIGNAL SENSOR AND SIGMA FACTOR ACTIVATOR FECR-RELATED"/>
    <property type="match status" value="1"/>
</dbReference>
<keyword evidence="1" id="KW-1133">Transmembrane helix</keyword>
<dbReference type="Pfam" id="PF04773">
    <property type="entry name" value="FecR"/>
    <property type="match status" value="1"/>
</dbReference>
<keyword evidence="1" id="KW-0472">Membrane</keyword>
<protein>
    <submittedName>
        <fullName evidence="4">FecR family protein</fullName>
    </submittedName>
</protein>